<feature type="domain" description="LysR substrate-binding" evidence="4">
    <location>
        <begin position="21"/>
        <end position="225"/>
    </location>
</feature>
<dbReference type="SUPFAM" id="SSF53850">
    <property type="entry name" value="Periplasmic binding protein-like II"/>
    <property type="match status" value="1"/>
</dbReference>
<organism evidence="5 6">
    <name type="scientific">Enterococcus wangshanyuanii</name>
    <dbReference type="NCBI Taxonomy" id="2005703"/>
    <lineage>
        <taxon>Bacteria</taxon>
        <taxon>Bacillati</taxon>
        <taxon>Bacillota</taxon>
        <taxon>Bacilli</taxon>
        <taxon>Lactobacillales</taxon>
        <taxon>Enterococcaceae</taxon>
        <taxon>Enterococcus</taxon>
    </lineage>
</organism>
<evidence type="ECO:0000256" key="3">
    <source>
        <dbReference type="ARBA" id="ARBA00023163"/>
    </source>
</evidence>
<reference evidence="6" key="1">
    <citation type="journal article" date="2019" name="Int. J. Syst. Evol. Microbiol.">
        <title>The Global Catalogue of Microorganisms (GCM) 10K type strain sequencing project: providing services to taxonomists for standard genome sequencing and annotation.</title>
        <authorList>
            <consortium name="The Broad Institute Genomics Platform"/>
            <consortium name="The Broad Institute Genome Sequencing Center for Infectious Disease"/>
            <person name="Wu L."/>
            <person name="Ma J."/>
        </authorList>
    </citation>
    <scope>NUCLEOTIDE SEQUENCE [LARGE SCALE GENOMIC DNA]</scope>
    <source>
        <strain evidence="6">CGMCC 1.15942</strain>
    </source>
</reference>
<sequence>MIPYAKKMLALSADLEEQFSKETHGTIVIGATESICIHRLPEIISTFKTMHPDIELSIQIIDSPDFSSLLMDSQLDLALELNLQNQQTSFITEALLEEEIGVFAAADFELAQKSNPLIEDFADVPLLLTSKECVYRTLFEDELKAAEITPKIVFETSSVEAIKQTAISGLGVCVLPLITVKDELEKGTLVRINYQTDYKMMTQLIYHKDKWFSDYLKDFIQVIRTVIV</sequence>
<dbReference type="PANTHER" id="PTHR30126">
    <property type="entry name" value="HTH-TYPE TRANSCRIPTIONAL REGULATOR"/>
    <property type="match status" value="1"/>
</dbReference>
<dbReference type="Pfam" id="PF03466">
    <property type="entry name" value="LysR_substrate"/>
    <property type="match status" value="1"/>
</dbReference>
<dbReference type="InterPro" id="IPR005119">
    <property type="entry name" value="LysR_subst-bd"/>
</dbReference>
<dbReference type="CDD" id="cd05466">
    <property type="entry name" value="PBP2_LTTR_substrate"/>
    <property type="match status" value="1"/>
</dbReference>
<dbReference type="PANTHER" id="PTHR30126:SF100">
    <property type="entry name" value="LYSR-FAMILY TRANSCRIPTIONAL REGULATOR"/>
    <property type="match status" value="1"/>
</dbReference>
<gene>
    <name evidence="5" type="ORF">GCM10011573_18120</name>
</gene>
<evidence type="ECO:0000313" key="6">
    <source>
        <dbReference type="Proteomes" id="UP000630615"/>
    </source>
</evidence>
<evidence type="ECO:0000256" key="1">
    <source>
        <dbReference type="ARBA" id="ARBA00009437"/>
    </source>
</evidence>
<name>A0ABQ1P4D7_9ENTE</name>
<proteinExistence type="inferred from homology"/>
<evidence type="ECO:0000256" key="2">
    <source>
        <dbReference type="ARBA" id="ARBA00023015"/>
    </source>
</evidence>
<keyword evidence="6" id="KW-1185">Reference proteome</keyword>
<dbReference type="EMBL" id="BMKI01000003">
    <property type="protein sequence ID" value="GGC88847.1"/>
    <property type="molecule type" value="Genomic_DNA"/>
</dbReference>
<keyword evidence="3" id="KW-0804">Transcription</keyword>
<evidence type="ECO:0000313" key="5">
    <source>
        <dbReference type="EMBL" id="GGC88847.1"/>
    </source>
</evidence>
<accession>A0ABQ1P4D7</accession>
<comment type="similarity">
    <text evidence="1">Belongs to the LysR transcriptional regulatory family.</text>
</comment>
<keyword evidence="2" id="KW-0805">Transcription regulation</keyword>
<evidence type="ECO:0000259" key="4">
    <source>
        <dbReference type="Pfam" id="PF03466"/>
    </source>
</evidence>
<dbReference type="Proteomes" id="UP000630615">
    <property type="component" value="Unassembled WGS sequence"/>
</dbReference>
<protein>
    <submittedName>
        <fullName evidence="5">LysR family transcriptional regulator</fullName>
    </submittedName>
</protein>
<dbReference type="Gene3D" id="3.40.190.290">
    <property type="match status" value="1"/>
</dbReference>
<comment type="caution">
    <text evidence="5">The sequence shown here is derived from an EMBL/GenBank/DDBJ whole genome shotgun (WGS) entry which is preliminary data.</text>
</comment>